<feature type="repeat" description="PPR" evidence="1">
    <location>
        <begin position="70"/>
        <end position="104"/>
    </location>
</feature>
<proteinExistence type="predicted"/>
<evidence type="ECO:0000256" key="1">
    <source>
        <dbReference type="PROSITE-ProRule" id="PRU00708"/>
    </source>
</evidence>
<evidence type="ECO:0000256" key="2">
    <source>
        <dbReference type="SAM" id="MobiDB-lite"/>
    </source>
</evidence>
<organism evidence="3 4">
    <name type="scientific">Prorocentrum cordatum</name>
    <dbReference type="NCBI Taxonomy" id="2364126"/>
    <lineage>
        <taxon>Eukaryota</taxon>
        <taxon>Sar</taxon>
        <taxon>Alveolata</taxon>
        <taxon>Dinophyceae</taxon>
        <taxon>Prorocentrales</taxon>
        <taxon>Prorocentraceae</taxon>
        <taxon>Prorocentrum</taxon>
    </lineage>
</organism>
<comment type="caution">
    <text evidence="3">The sequence shown here is derived from an EMBL/GenBank/DDBJ whole genome shotgun (WGS) entry which is preliminary data.</text>
</comment>
<sequence>MSQDHGRRSGHHMHGAASPELKRPLSTPRPSQHASTPAAALRECASTKQWRLALELLREAPRARTQQDIKIYIYNIAANACGKSGQWQQALSLLRESREVKLEPDVFSRTLLESARATGGSDGSMRCFCSASCPR</sequence>
<name>A0ABN9WVN5_9DINO</name>
<dbReference type="InterPro" id="IPR011990">
    <property type="entry name" value="TPR-like_helical_dom_sf"/>
</dbReference>
<keyword evidence="4" id="KW-1185">Reference proteome</keyword>
<gene>
    <name evidence="3" type="ORF">PCOR1329_LOCUS70997</name>
</gene>
<accession>A0ABN9WVN5</accession>
<dbReference type="EMBL" id="CAUYUJ010019399">
    <property type="protein sequence ID" value="CAK0890905.1"/>
    <property type="molecule type" value="Genomic_DNA"/>
</dbReference>
<reference evidence="3" key="1">
    <citation type="submission" date="2023-10" db="EMBL/GenBank/DDBJ databases">
        <authorList>
            <person name="Chen Y."/>
            <person name="Shah S."/>
            <person name="Dougan E. K."/>
            <person name="Thang M."/>
            <person name="Chan C."/>
        </authorList>
    </citation>
    <scope>NUCLEOTIDE SEQUENCE [LARGE SCALE GENOMIC DNA]</scope>
</reference>
<dbReference type="Gene3D" id="1.25.40.10">
    <property type="entry name" value="Tetratricopeptide repeat domain"/>
    <property type="match status" value="1"/>
</dbReference>
<protein>
    <submittedName>
        <fullName evidence="3">Uncharacterized protein</fullName>
    </submittedName>
</protein>
<evidence type="ECO:0000313" key="4">
    <source>
        <dbReference type="Proteomes" id="UP001189429"/>
    </source>
</evidence>
<dbReference type="NCBIfam" id="TIGR00756">
    <property type="entry name" value="PPR"/>
    <property type="match status" value="1"/>
</dbReference>
<feature type="region of interest" description="Disordered" evidence="2">
    <location>
        <begin position="1"/>
        <end position="40"/>
    </location>
</feature>
<dbReference type="Proteomes" id="UP001189429">
    <property type="component" value="Unassembled WGS sequence"/>
</dbReference>
<dbReference type="InterPro" id="IPR002885">
    <property type="entry name" value="PPR_rpt"/>
</dbReference>
<evidence type="ECO:0000313" key="3">
    <source>
        <dbReference type="EMBL" id="CAK0890905.1"/>
    </source>
</evidence>
<dbReference type="PROSITE" id="PS51375">
    <property type="entry name" value="PPR"/>
    <property type="match status" value="1"/>
</dbReference>